<dbReference type="GO" id="GO:0051764">
    <property type="term" value="P:actin crosslink formation"/>
    <property type="evidence" value="ECO:0007669"/>
    <property type="project" value="TreeGrafter"/>
</dbReference>
<dbReference type="SUPFAM" id="SSF103657">
    <property type="entry name" value="BAR/IMD domain-like"/>
    <property type="match status" value="1"/>
</dbReference>
<organism evidence="6">
    <name type="scientific">Musca domestica</name>
    <name type="common">House fly</name>
    <dbReference type="NCBI Taxonomy" id="7370"/>
    <lineage>
        <taxon>Eukaryota</taxon>
        <taxon>Metazoa</taxon>
        <taxon>Ecdysozoa</taxon>
        <taxon>Arthropoda</taxon>
        <taxon>Hexapoda</taxon>
        <taxon>Insecta</taxon>
        <taxon>Pterygota</taxon>
        <taxon>Neoptera</taxon>
        <taxon>Endopterygota</taxon>
        <taxon>Diptera</taxon>
        <taxon>Brachycera</taxon>
        <taxon>Muscomorpha</taxon>
        <taxon>Muscoidea</taxon>
        <taxon>Muscidae</taxon>
        <taxon>Musca</taxon>
    </lineage>
</organism>
<feature type="compositionally biased region" description="Low complexity" evidence="3">
    <location>
        <begin position="850"/>
        <end position="870"/>
    </location>
</feature>
<dbReference type="InterPro" id="IPR036028">
    <property type="entry name" value="SH3-like_dom_sf"/>
</dbReference>
<feature type="compositionally biased region" description="Polar residues" evidence="3">
    <location>
        <begin position="1059"/>
        <end position="1068"/>
    </location>
</feature>
<dbReference type="Pfam" id="PF08397">
    <property type="entry name" value="IMD"/>
    <property type="match status" value="1"/>
</dbReference>
<proteinExistence type="evidence at transcript level"/>
<feature type="region of interest" description="Disordered" evidence="3">
    <location>
        <begin position="990"/>
        <end position="1129"/>
    </location>
</feature>
<feature type="compositionally biased region" description="Low complexity" evidence="3">
    <location>
        <begin position="302"/>
        <end position="313"/>
    </location>
</feature>
<evidence type="ECO:0000259" key="5">
    <source>
        <dbReference type="PROSITE" id="PS51338"/>
    </source>
</evidence>
<dbReference type="SMART" id="SM00326">
    <property type="entry name" value="SH3"/>
    <property type="match status" value="1"/>
</dbReference>
<dbReference type="AlphaFoldDB" id="T1PEG4"/>
<protein>
    <submittedName>
        <fullName evidence="6">IRSp53/MIM-like protein</fullName>
    </submittedName>
</protein>
<dbReference type="PROSITE" id="PS51338">
    <property type="entry name" value="IMD"/>
    <property type="match status" value="1"/>
</dbReference>
<dbReference type="PROSITE" id="PS50002">
    <property type="entry name" value="SH3"/>
    <property type="match status" value="1"/>
</dbReference>
<dbReference type="GO" id="GO:0051017">
    <property type="term" value="P:actin filament bundle assembly"/>
    <property type="evidence" value="ECO:0007669"/>
    <property type="project" value="TreeGrafter"/>
</dbReference>
<dbReference type="PANTHER" id="PTHR14206">
    <property type="entry name" value="BRAIN-SPECIFIC ANGIOGENESIS INHIBITOR 1-ASSOCIATED PROTEIN 2"/>
    <property type="match status" value="1"/>
</dbReference>
<keyword evidence="1 2" id="KW-0728">SH3 domain</keyword>
<feature type="region of interest" description="Disordered" evidence="3">
    <location>
        <begin position="695"/>
        <end position="735"/>
    </location>
</feature>
<dbReference type="PANTHER" id="PTHR14206:SF7">
    <property type="entry name" value="INSULIN RECEPTOR SUBSTRATE 53 KDA, ISOFORM A"/>
    <property type="match status" value="1"/>
</dbReference>
<dbReference type="GO" id="GO:0007009">
    <property type="term" value="P:plasma membrane organization"/>
    <property type="evidence" value="ECO:0007669"/>
    <property type="project" value="InterPro"/>
</dbReference>
<feature type="compositionally biased region" description="Low complexity" evidence="3">
    <location>
        <begin position="1029"/>
        <end position="1047"/>
    </location>
</feature>
<feature type="compositionally biased region" description="Pro residues" evidence="3">
    <location>
        <begin position="482"/>
        <end position="493"/>
    </location>
</feature>
<feature type="compositionally biased region" description="Basic and acidic residues" evidence="3">
    <location>
        <begin position="1013"/>
        <end position="1026"/>
    </location>
</feature>
<feature type="compositionally biased region" description="Polar residues" evidence="3">
    <location>
        <begin position="526"/>
        <end position="540"/>
    </location>
</feature>
<evidence type="ECO:0000256" key="1">
    <source>
        <dbReference type="ARBA" id="ARBA00022443"/>
    </source>
</evidence>
<dbReference type="Gene3D" id="1.20.1270.60">
    <property type="entry name" value="Arfaptin homology (AH) domain/BAR domain"/>
    <property type="match status" value="1"/>
</dbReference>
<dbReference type="InterPro" id="IPR001452">
    <property type="entry name" value="SH3_domain"/>
</dbReference>
<dbReference type="SUPFAM" id="SSF50044">
    <property type="entry name" value="SH3-domain"/>
    <property type="match status" value="1"/>
</dbReference>
<feature type="region of interest" description="Disordered" evidence="3">
    <location>
        <begin position="810"/>
        <end position="889"/>
    </location>
</feature>
<feature type="domain" description="SH3" evidence="4">
    <location>
        <begin position="326"/>
        <end position="387"/>
    </location>
</feature>
<dbReference type="EMBL" id="KA647131">
    <property type="protein sequence ID" value="AFP61760.1"/>
    <property type="molecule type" value="mRNA"/>
</dbReference>
<dbReference type="Pfam" id="PF00018">
    <property type="entry name" value="SH3_1"/>
    <property type="match status" value="1"/>
</dbReference>
<dbReference type="InterPro" id="IPR027681">
    <property type="entry name" value="IRSp53/IRTKS/Pinkbar"/>
</dbReference>
<feature type="domain" description="IMD" evidence="5">
    <location>
        <begin position="1"/>
        <end position="242"/>
    </location>
</feature>
<feature type="compositionally biased region" description="Polar residues" evidence="3">
    <location>
        <begin position="814"/>
        <end position="837"/>
    </location>
</feature>
<feature type="compositionally biased region" description="Polar residues" evidence="3">
    <location>
        <begin position="1077"/>
        <end position="1096"/>
    </location>
</feature>
<dbReference type="InterPro" id="IPR013606">
    <property type="entry name" value="I-BAR_dom"/>
</dbReference>
<dbReference type="FunFam" id="2.30.30.40:FF:000188">
    <property type="entry name" value="Insulin receptor tyrosine kinase substrate"/>
    <property type="match status" value="1"/>
</dbReference>
<feature type="compositionally biased region" description="Basic and acidic residues" evidence="3">
    <location>
        <begin position="446"/>
        <end position="458"/>
    </location>
</feature>
<dbReference type="GO" id="GO:0005829">
    <property type="term" value="C:cytosol"/>
    <property type="evidence" value="ECO:0007669"/>
    <property type="project" value="TreeGrafter"/>
</dbReference>
<feature type="region of interest" description="Disordered" evidence="3">
    <location>
        <begin position="525"/>
        <end position="592"/>
    </location>
</feature>
<dbReference type="VEuPathDB" id="VectorBase:MDOA002671"/>
<dbReference type="GO" id="GO:0005654">
    <property type="term" value="C:nucleoplasm"/>
    <property type="evidence" value="ECO:0007669"/>
    <property type="project" value="TreeGrafter"/>
</dbReference>
<name>T1PEG4_MUSDO</name>
<evidence type="ECO:0000259" key="4">
    <source>
        <dbReference type="PROSITE" id="PS50002"/>
    </source>
</evidence>
<evidence type="ECO:0000256" key="3">
    <source>
        <dbReference type="SAM" id="MobiDB-lite"/>
    </source>
</evidence>
<feature type="region of interest" description="Disordered" evidence="3">
    <location>
        <begin position="286"/>
        <end position="322"/>
    </location>
</feature>
<accession>T1PEG4</accession>
<evidence type="ECO:0000313" key="6">
    <source>
        <dbReference type="EMBL" id="AFP61760.1"/>
    </source>
</evidence>
<sequence length="1148" mass="129199">MESEEITKMVDGVYKNILEKFNPGARQLITAGKGYLKSLHGAATSARVFNEALAKIAMNAQHSGTGDIGAALLSVVSVYKEIQEQQMNILKAFYVDLLVPLETNLEKDTKVVQHEQKKFLQQHKVRMESFQKAVTTMKKQRKKKASPENTEKELRSLQILEDQKKKLDAFCEQSYKNAMTQERRRYGFVLERQCSIAKHWMAYHSTGKQVIDNHLENWQDIAASREVLPNTVYDGNSLLVGNKRLERLKDAEDSHANGSSSNLLKKSRSVDAPFGDMRSLHETHVPFTQNSLPRAKSDFNLNSSANSNGGSANMQGNDHTDNGHWDQRTVVKALYAYMPSGENQLPFEEGDRIALVGSKAKGWQFGENLRTQMFGWFPIAYTNAELMLESKMKMDRDQQHGGRSERFENMHYERHGGGGGNGAQSMRNSYHESYGMDSQQEMDSDATYRRPERAEESSPTRMFGDTYRNQKKYRPSAAGNPRPGPPPTLPAPVPSASNGGRMLNSSQSFCAPNGSQMAIERRKQKLQNGNQMNHQSSMNQMKPAAAAKTSLHSSNDSGFANEPPPQPEVDYSDDDQPTSRVPIRRRADTNSHISTNREVASWTLNRNFRSSIDSQIDDRSLKTLNRNSMGKMRYDLIASDDEILQASSGGIKRTKSFWKFGGGRHEDILAGMSLWQHRDLVATPNVDELRDEGYRTTSSKMESEKEMDNNDGTLTLTKTNSNPSNSSLQEKTVGRVRKESITSMEMYDDDENIYGLTPMVREPMLNRSVVNNNFTPKSRMKIMKTIEIDIENPGENERLSTIKRNQKEYRESMNNRQSMNESSKQKQQNTMNNRNSLGTGGNAKNKITGNGQQNKSANSSNQNRNNNNQQDMFHSTESEAGESELDNGTLKMSDVNNFFDNNGNSMGVGVSGGGGGIIMKTVKRKDILKQYYTSEDDSDDPEIKSTSSDPYDCIVINDHLVRRDEKQRRAMHAAVQQEHQMEFQTFRATTTSSSATAGGNQMSNNGTSKKKSERQSERERDAERHQRSSKQYQQQQQQESQQENQMRQYDDSTLRRHQSQSALSTPTATILPRTRLMKSSNMSSMTLERNSTSSAAQKALLNSERSAAASGSGGGSGGMDKHYGKTYGPWYDFWDQPEQSVKSSNKMK</sequence>
<dbReference type="InterPro" id="IPR027267">
    <property type="entry name" value="AH/BAR_dom_sf"/>
</dbReference>
<dbReference type="CDD" id="cd11779">
    <property type="entry name" value="SH3_Irsp53_BAIAP2L"/>
    <property type="match status" value="1"/>
</dbReference>
<dbReference type="CDD" id="cd07605">
    <property type="entry name" value="I-BAR_IMD"/>
    <property type="match status" value="1"/>
</dbReference>
<feature type="region of interest" description="Disordered" evidence="3">
    <location>
        <begin position="410"/>
        <end position="512"/>
    </location>
</feature>
<dbReference type="FunFam" id="1.20.1270.60:FF:000070">
    <property type="entry name" value="Uncharacterized protein, isoform C"/>
    <property type="match status" value="1"/>
</dbReference>
<evidence type="ECO:0000256" key="2">
    <source>
        <dbReference type="PROSITE-ProRule" id="PRU00192"/>
    </source>
</evidence>
<dbReference type="VEuPathDB" id="VectorBase:MDOMA2_002303"/>
<dbReference type="GO" id="GO:0030838">
    <property type="term" value="P:positive regulation of actin filament polymerization"/>
    <property type="evidence" value="ECO:0007669"/>
    <property type="project" value="TreeGrafter"/>
</dbReference>
<feature type="compositionally biased region" description="Polar residues" evidence="3">
    <location>
        <begin position="503"/>
        <end position="512"/>
    </location>
</feature>
<reference evidence="6" key="1">
    <citation type="submission" date="2012-08" db="EMBL/GenBank/DDBJ databases">
        <title>Transcriptome of adult Musca domestica launches a platform for comparative house fly gene expression and characterization of differential gene expression among resistant and susceptible house flies.</title>
        <authorList>
            <person name="Liu N."/>
            <person name="Zhang L."/>
            <person name="Li M."/>
            <person name="Reid W."/>
        </authorList>
    </citation>
    <scope>NUCLEOTIDE SEQUENCE</scope>
    <source>
        <strain evidence="6">ALHF</strain>
        <tissue evidence="6">Whole body</tissue>
    </source>
</reference>
<dbReference type="Gene3D" id="2.30.30.40">
    <property type="entry name" value="SH3 Domains"/>
    <property type="match status" value="1"/>
</dbReference>
<feature type="compositionally biased region" description="Polar residues" evidence="3">
    <location>
        <begin position="710"/>
        <end position="730"/>
    </location>
</feature>
<feature type="compositionally biased region" description="Polar residues" evidence="3">
    <location>
        <begin position="998"/>
        <end position="1007"/>
    </location>
</feature>